<evidence type="ECO:0000256" key="1">
    <source>
        <dbReference type="SAM" id="Phobius"/>
    </source>
</evidence>
<protein>
    <submittedName>
        <fullName evidence="2">Aminobenzoyl-glutamate transport protein</fullName>
    </submittedName>
</protein>
<dbReference type="PANTHER" id="PTHR30282">
    <property type="entry name" value="P-AMINOBENZOYL GLUTAMATE TRANSPORTER"/>
    <property type="match status" value="1"/>
</dbReference>
<reference evidence="2 3" key="1">
    <citation type="submission" date="2019-03" db="EMBL/GenBank/DDBJ databases">
        <title>Genomic Encyclopedia of Type Strains, Phase IV (KMG-IV): sequencing the most valuable type-strain genomes for metagenomic binning, comparative biology and taxonomic classification.</title>
        <authorList>
            <person name="Goeker M."/>
        </authorList>
    </citation>
    <scope>NUCLEOTIDE SEQUENCE [LARGE SCALE GENOMIC DNA]</scope>
    <source>
        <strain evidence="2 3">DSM 100451</strain>
    </source>
</reference>
<accession>A0A4R1R855</accession>
<dbReference type="STRING" id="1650663.GCA_001486665_01778"/>
<keyword evidence="1" id="KW-0812">Transmembrane</keyword>
<evidence type="ECO:0000313" key="2">
    <source>
        <dbReference type="EMBL" id="TCL61719.1"/>
    </source>
</evidence>
<feature type="transmembrane region" description="Helical" evidence="1">
    <location>
        <begin position="31"/>
        <end position="53"/>
    </location>
</feature>
<feature type="transmembrane region" description="Helical" evidence="1">
    <location>
        <begin position="313"/>
        <end position="336"/>
    </location>
</feature>
<feature type="transmembrane region" description="Helical" evidence="1">
    <location>
        <begin position="441"/>
        <end position="467"/>
    </location>
</feature>
<dbReference type="AlphaFoldDB" id="A0A4R1R855"/>
<keyword evidence="1" id="KW-1133">Transmembrane helix</keyword>
<dbReference type="PANTHER" id="PTHR30282:SF0">
    <property type="entry name" value="P-AMINOBENZOYL-GLUTAMATE TRANSPORT PROTEIN"/>
    <property type="match status" value="1"/>
</dbReference>
<dbReference type="Proteomes" id="UP000295184">
    <property type="component" value="Unassembled WGS sequence"/>
</dbReference>
<feature type="transmembrane region" description="Helical" evidence="1">
    <location>
        <begin position="174"/>
        <end position="194"/>
    </location>
</feature>
<feature type="transmembrane region" description="Helical" evidence="1">
    <location>
        <begin position="418"/>
        <end position="435"/>
    </location>
</feature>
<gene>
    <name evidence="2" type="ORF">EDD77_101173</name>
</gene>
<feature type="transmembrane region" description="Helical" evidence="1">
    <location>
        <begin position="95"/>
        <end position="114"/>
    </location>
</feature>
<feature type="transmembrane region" description="Helical" evidence="1">
    <location>
        <begin position="479"/>
        <end position="504"/>
    </location>
</feature>
<feature type="transmembrane region" description="Helical" evidence="1">
    <location>
        <begin position="274"/>
        <end position="293"/>
    </location>
</feature>
<dbReference type="RefSeq" id="WP_058964182.1">
    <property type="nucleotide sequence ID" value="NZ_CABKVM010000016.1"/>
</dbReference>
<organism evidence="2 3">
    <name type="scientific">Allofournierella massiliensis</name>
    <dbReference type="NCBI Taxonomy" id="1650663"/>
    <lineage>
        <taxon>Bacteria</taxon>
        <taxon>Bacillati</taxon>
        <taxon>Bacillota</taxon>
        <taxon>Clostridia</taxon>
        <taxon>Eubacteriales</taxon>
        <taxon>Oscillospiraceae</taxon>
        <taxon>Allofournierella</taxon>
    </lineage>
</organism>
<name>A0A4R1R855_9FIRM</name>
<proteinExistence type="predicted"/>
<dbReference type="EMBL" id="SLUM01000001">
    <property type="protein sequence ID" value="TCL61719.1"/>
    <property type="molecule type" value="Genomic_DNA"/>
</dbReference>
<dbReference type="Pfam" id="PF03806">
    <property type="entry name" value="ABG_transport"/>
    <property type="match status" value="1"/>
</dbReference>
<sequence>MAKSNSLQKKSLVVRALDSIERAGNALPSPATIFLILTIAVMIISAICAKLGVSVTYETIDTANGNAIVETTVSAVNLLSVESIRDLITKMVTNFTSFFALGTVFTIILGVSVADGSGMLSALLRKAATSAPRSLVTAMVVFLGIMSNIASSTGYVVLVPLGAILFMAFGRHPIAGLAAAFAGVSGGWSANLLIGTNDPMFAGMSTQAANMLDPNYVVSPLCNWFFMFASTFVITAIGTFVTDKIVEPRLGKYEGAIEGESNDLTAAEKRGLKFAGIAALIYIVLILIAVVPTNGLLRSETGGFLQSPFMSGIIFIMMLLFLIPGIAFGVGAGTIHNDKDVVDLMTKGISGLSGFMVLIFFAAQFTNFFTYSNLGTILSVAGANFLENIGFVGLPLIVALILLTAIINLFIAVDSAKWAIMAPVFVPMFMRLGMSPELTQVAYRIGDSCTNIIAPTMPFFVLTVAFFQKYDKKAGIGTVVSTMLPYSLGFLLGWIALFIVWYVLGLPLGPGSPMFYPA</sequence>
<feature type="transmembrane region" description="Helical" evidence="1">
    <location>
        <begin position="224"/>
        <end position="242"/>
    </location>
</feature>
<keyword evidence="1" id="KW-0472">Membrane</keyword>
<feature type="transmembrane region" description="Helical" evidence="1">
    <location>
        <begin position="389"/>
        <end position="411"/>
    </location>
</feature>
<dbReference type="GO" id="GO:1902604">
    <property type="term" value="P:p-aminobenzoyl-glutamate transmembrane transport"/>
    <property type="evidence" value="ECO:0007669"/>
    <property type="project" value="InterPro"/>
</dbReference>
<dbReference type="GO" id="GO:0015558">
    <property type="term" value="F:secondary active p-aminobenzoyl-glutamate transmembrane transporter activity"/>
    <property type="evidence" value="ECO:0007669"/>
    <property type="project" value="InterPro"/>
</dbReference>
<comment type="caution">
    <text evidence="2">The sequence shown here is derived from an EMBL/GenBank/DDBJ whole genome shotgun (WGS) entry which is preliminary data.</text>
</comment>
<feature type="transmembrane region" description="Helical" evidence="1">
    <location>
        <begin position="134"/>
        <end position="167"/>
    </location>
</feature>
<dbReference type="OrthoDB" id="3314392at2"/>
<feature type="transmembrane region" description="Helical" evidence="1">
    <location>
        <begin position="348"/>
        <end position="369"/>
    </location>
</feature>
<evidence type="ECO:0000313" key="3">
    <source>
        <dbReference type="Proteomes" id="UP000295184"/>
    </source>
</evidence>
<dbReference type="InterPro" id="IPR004697">
    <property type="entry name" value="AbgT"/>
</dbReference>